<dbReference type="PANTHER" id="PTHR20961">
    <property type="entry name" value="GLYCOSYLTRANSFERASE"/>
    <property type="match status" value="1"/>
</dbReference>
<dbReference type="InterPro" id="IPR007657">
    <property type="entry name" value="Glycosyltransferase_61"/>
</dbReference>
<dbReference type="InterPro" id="IPR049625">
    <property type="entry name" value="Glyco_transf_61_cat"/>
</dbReference>
<feature type="domain" description="Glycosyltransferase 61 catalytic" evidence="5">
    <location>
        <begin position="235"/>
        <end position="329"/>
    </location>
</feature>
<keyword evidence="3" id="KW-0325">Glycoprotein</keyword>
<dbReference type="PANTHER" id="PTHR20961:SF124">
    <property type="entry name" value="GLYCOSYLTRANSFERASE"/>
    <property type="match status" value="1"/>
</dbReference>
<dbReference type="AlphaFoldDB" id="B8LC95"/>
<keyword evidence="2" id="KW-0808">Transferase</keyword>
<organism evidence="6 7">
    <name type="scientific">Thalassiosira pseudonana</name>
    <name type="common">Marine diatom</name>
    <name type="synonym">Cyclotella nana</name>
    <dbReference type="NCBI Taxonomy" id="35128"/>
    <lineage>
        <taxon>Eukaryota</taxon>
        <taxon>Sar</taxon>
        <taxon>Stramenopiles</taxon>
        <taxon>Ochrophyta</taxon>
        <taxon>Bacillariophyta</taxon>
        <taxon>Coscinodiscophyceae</taxon>
        <taxon>Thalassiosirophycidae</taxon>
        <taxon>Thalassiosirales</taxon>
        <taxon>Thalassiosiraceae</taxon>
        <taxon>Thalassiosira</taxon>
    </lineage>
</organism>
<evidence type="ECO:0000256" key="4">
    <source>
        <dbReference type="SAM" id="Phobius"/>
    </source>
</evidence>
<dbReference type="PaxDb" id="35128-Thaps8904"/>
<evidence type="ECO:0000313" key="6">
    <source>
        <dbReference type="EMBL" id="EED87055.1"/>
    </source>
</evidence>
<reference evidence="6 7" key="2">
    <citation type="journal article" date="2008" name="Nature">
        <title>The Phaeodactylum genome reveals the evolutionary history of diatom genomes.</title>
        <authorList>
            <person name="Bowler C."/>
            <person name="Allen A.E."/>
            <person name="Badger J.H."/>
            <person name="Grimwood J."/>
            <person name="Jabbari K."/>
            <person name="Kuo A."/>
            <person name="Maheswari U."/>
            <person name="Martens C."/>
            <person name="Maumus F."/>
            <person name="Otillar R.P."/>
            <person name="Rayko E."/>
            <person name="Salamov A."/>
            <person name="Vandepoele K."/>
            <person name="Beszteri B."/>
            <person name="Gruber A."/>
            <person name="Heijde M."/>
            <person name="Katinka M."/>
            <person name="Mock T."/>
            <person name="Valentin K."/>
            <person name="Verret F."/>
            <person name="Berges J.A."/>
            <person name="Brownlee C."/>
            <person name="Cadoret J.P."/>
            <person name="Chiovitti A."/>
            <person name="Choi C.J."/>
            <person name="Coesel S."/>
            <person name="De Martino A."/>
            <person name="Detter J.C."/>
            <person name="Durkin C."/>
            <person name="Falciatore A."/>
            <person name="Fournet J."/>
            <person name="Haruta M."/>
            <person name="Huysman M.J."/>
            <person name="Jenkins B.D."/>
            <person name="Jiroutova K."/>
            <person name="Jorgensen R.E."/>
            <person name="Joubert Y."/>
            <person name="Kaplan A."/>
            <person name="Kroger N."/>
            <person name="Kroth P.G."/>
            <person name="La Roche J."/>
            <person name="Lindquist E."/>
            <person name="Lommer M."/>
            <person name="Martin-Jezequel V."/>
            <person name="Lopez P.J."/>
            <person name="Lucas S."/>
            <person name="Mangogna M."/>
            <person name="McGinnis K."/>
            <person name="Medlin L.K."/>
            <person name="Montsant A."/>
            <person name="Oudot-Le Secq M.P."/>
            <person name="Napoli C."/>
            <person name="Obornik M."/>
            <person name="Parker M.S."/>
            <person name="Petit J.L."/>
            <person name="Porcel B.M."/>
            <person name="Poulsen N."/>
            <person name="Robison M."/>
            <person name="Rychlewski L."/>
            <person name="Rynearson T.A."/>
            <person name="Schmutz J."/>
            <person name="Shapiro H."/>
            <person name="Siaut M."/>
            <person name="Stanley M."/>
            <person name="Sussman M.R."/>
            <person name="Taylor A.R."/>
            <person name="Vardi A."/>
            <person name="von Dassow P."/>
            <person name="Vyverman W."/>
            <person name="Willis A."/>
            <person name="Wyrwicz L.S."/>
            <person name="Rokhsar D.S."/>
            <person name="Weissenbach J."/>
            <person name="Armbrust E.V."/>
            <person name="Green B.R."/>
            <person name="Van de Peer Y."/>
            <person name="Grigoriev I.V."/>
        </authorList>
    </citation>
    <scope>NUCLEOTIDE SEQUENCE [LARGE SCALE GENOMIC DNA]</scope>
    <source>
        <strain evidence="6 7">CCMP1335</strain>
    </source>
</reference>
<sequence length="408" mass="46949">MRWLQSQYVLLTAVAVTTVIQWRWILKLERKSHLRGIGEAVIDKPDTTNISSLMHHDLPLTQDDNCKRMFEWSMLDRWNTVDPIEVDYENLPQTKHLHTFRIGGYEALGEIDMNVTIRNQQVNLTVVNAMQFGEDQMSDNLWHRTVPQFSSWVGVQFAQRKYNLPVNRTVYVFDCRGPLKLKDVPSGWEKMGEVSCDARLIEQADVLIEPPTNGLLWDLAWDMNFECYSSDMFKTFVSQFVDKSSKLDPPDPLACWISRQGRDVRSASNLNDTLGVMREVFTNARELRFTKEMSIDDVANALNDCRVIFGIHGAGHMNALFARPGVAVIEIIGKDPPYHSSDEEQKGSPAYFRNINMLLGQYYQSIAGDSTRGMYDDGYVIDLEEAREALVRARHHSTSWIEEHGHWR</sequence>
<protein>
    <recommendedName>
        <fullName evidence="5">Glycosyltransferase 61 catalytic domain-containing protein</fullName>
    </recommendedName>
</protein>
<dbReference type="KEGG" id="tps:THAPSDRAFT_8904"/>
<feature type="transmembrane region" description="Helical" evidence="4">
    <location>
        <begin position="6"/>
        <end position="26"/>
    </location>
</feature>
<dbReference type="EMBL" id="DS999416">
    <property type="protein sequence ID" value="EED87055.1"/>
    <property type="molecule type" value="Genomic_DNA"/>
</dbReference>
<gene>
    <name evidence="6" type="ORF">THAPSDRAFT_8904</name>
</gene>
<dbReference type="InParanoid" id="B8LC95"/>
<keyword evidence="4" id="KW-1133">Transmembrane helix</keyword>
<dbReference type="Pfam" id="PF04577">
    <property type="entry name" value="Glyco_transf_61"/>
    <property type="match status" value="1"/>
</dbReference>
<dbReference type="GeneID" id="7445430"/>
<evidence type="ECO:0000259" key="5">
    <source>
        <dbReference type="Pfam" id="PF04577"/>
    </source>
</evidence>
<reference evidence="6 7" key="1">
    <citation type="journal article" date="2004" name="Science">
        <title>The genome of the diatom Thalassiosira pseudonana: ecology, evolution, and metabolism.</title>
        <authorList>
            <person name="Armbrust E.V."/>
            <person name="Berges J.A."/>
            <person name="Bowler C."/>
            <person name="Green B.R."/>
            <person name="Martinez D."/>
            <person name="Putnam N.H."/>
            <person name="Zhou S."/>
            <person name="Allen A.E."/>
            <person name="Apt K.E."/>
            <person name="Bechner M."/>
            <person name="Brzezinski M.A."/>
            <person name="Chaal B.K."/>
            <person name="Chiovitti A."/>
            <person name="Davis A.K."/>
            <person name="Demarest M.S."/>
            <person name="Detter J.C."/>
            <person name="Glavina T."/>
            <person name="Goodstein D."/>
            <person name="Hadi M.Z."/>
            <person name="Hellsten U."/>
            <person name="Hildebrand M."/>
            <person name="Jenkins B.D."/>
            <person name="Jurka J."/>
            <person name="Kapitonov V.V."/>
            <person name="Kroger N."/>
            <person name="Lau W.W."/>
            <person name="Lane T.W."/>
            <person name="Larimer F.W."/>
            <person name="Lippmeier J.C."/>
            <person name="Lucas S."/>
            <person name="Medina M."/>
            <person name="Montsant A."/>
            <person name="Obornik M."/>
            <person name="Parker M.S."/>
            <person name="Palenik B."/>
            <person name="Pazour G.J."/>
            <person name="Richardson P.M."/>
            <person name="Rynearson T.A."/>
            <person name="Saito M.A."/>
            <person name="Schwartz D.C."/>
            <person name="Thamatrakoln K."/>
            <person name="Valentin K."/>
            <person name="Vardi A."/>
            <person name="Wilkerson F.P."/>
            <person name="Rokhsar D.S."/>
        </authorList>
    </citation>
    <scope>NUCLEOTIDE SEQUENCE [LARGE SCALE GENOMIC DNA]</scope>
    <source>
        <strain evidence="6 7">CCMP1335</strain>
    </source>
</reference>
<dbReference type="RefSeq" id="XP_002296660.1">
    <property type="nucleotide sequence ID" value="XM_002296624.1"/>
</dbReference>
<evidence type="ECO:0000256" key="2">
    <source>
        <dbReference type="ARBA" id="ARBA00022679"/>
    </source>
</evidence>
<accession>B8LC95</accession>
<evidence type="ECO:0000256" key="3">
    <source>
        <dbReference type="ARBA" id="ARBA00023180"/>
    </source>
</evidence>
<name>B8LC95_THAPS</name>
<keyword evidence="7" id="KW-1185">Reference proteome</keyword>
<keyword evidence="1" id="KW-0328">Glycosyltransferase</keyword>
<dbReference type="Proteomes" id="UP000001449">
    <property type="component" value="Chromosome 11"/>
</dbReference>
<evidence type="ECO:0000256" key="1">
    <source>
        <dbReference type="ARBA" id="ARBA00022676"/>
    </source>
</evidence>
<keyword evidence="4" id="KW-0472">Membrane</keyword>
<dbReference type="GO" id="GO:0016757">
    <property type="term" value="F:glycosyltransferase activity"/>
    <property type="evidence" value="ECO:0000318"/>
    <property type="project" value="GO_Central"/>
</dbReference>
<proteinExistence type="predicted"/>
<dbReference type="HOGENOM" id="CLU_675278_0_0_1"/>
<evidence type="ECO:0000313" key="7">
    <source>
        <dbReference type="Proteomes" id="UP000001449"/>
    </source>
</evidence>
<keyword evidence="4" id="KW-0812">Transmembrane</keyword>